<comment type="caution">
    <text evidence="1">The sequence shown here is derived from an EMBL/GenBank/DDBJ whole genome shotgun (WGS) entry which is preliminary data.</text>
</comment>
<protein>
    <recommendedName>
        <fullName evidence="3">DNA and RNA helicase</fullName>
    </recommendedName>
</protein>
<dbReference type="OrthoDB" id="1664853at2"/>
<evidence type="ECO:0000313" key="1">
    <source>
        <dbReference type="EMBL" id="OCL25310.1"/>
    </source>
</evidence>
<keyword evidence="2" id="KW-1185">Reference proteome</keyword>
<dbReference type="Proteomes" id="UP000093514">
    <property type="component" value="Unassembled WGS sequence"/>
</dbReference>
<dbReference type="EMBL" id="LWDV01000010">
    <property type="protein sequence ID" value="OCL25310.1"/>
    <property type="molecule type" value="Genomic_DNA"/>
</dbReference>
<reference evidence="1 2" key="2">
    <citation type="submission" date="2016-08" db="EMBL/GenBank/DDBJ databases">
        <title>Orenia metallireducens sp. nov. strain Z6, a Novel Metal-reducing Firmicute from the Deep Subsurface.</title>
        <authorList>
            <person name="Maxim B.I."/>
            <person name="Kenneth K."/>
            <person name="Flynn T.M."/>
            <person name="Oloughlin E.J."/>
            <person name="Locke R.A."/>
            <person name="Weber J.R."/>
            <person name="Egan S.M."/>
            <person name="Mackie R.I."/>
            <person name="Cann I.K."/>
        </authorList>
    </citation>
    <scope>NUCLEOTIDE SEQUENCE [LARGE SCALE GENOMIC DNA]</scope>
    <source>
        <strain evidence="1 2">Z6</strain>
    </source>
</reference>
<sequence>MFINKFPNFKRGNILKREMLENLRDYPRDFLNIYFKDNSDGIISGADIKIKDKYIYINEGIIKFKGVIYILNKEKKVEYFTTEEDVLIKIKIFNKQETNDFTVYDSEVFIDQEIELKGNELELGRFKLREGAKLRAEYKDFADYSTEYNVINRINVKYSGIENPTISPVIIKSFAKILISNSQDNLDINFAMQCLNSKIVNRIVITSYLENRLKLNKENYNNEEIYKYLKLIAKKLQGAEDDIKVKRRRTDKIIVD</sequence>
<dbReference type="RefSeq" id="WP_068719222.1">
    <property type="nucleotide sequence ID" value="NZ_LWDV01000010.1"/>
</dbReference>
<dbReference type="AlphaFoldDB" id="A0A1C0A594"/>
<reference evidence="2" key="1">
    <citation type="submission" date="2016-07" db="EMBL/GenBank/DDBJ databases">
        <authorList>
            <person name="Florea S."/>
            <person name="Webb J.S."/>
            <person name="Jaromczyk J."/>
            <person name="Schardl C.L."/>
        </authorList>
    </citation>
    <scope>NUCLEOTIDE SEQUENCE [LARGE SCALE GENOMIC DNA]</scope>
    <source>
        <strain evidence="2">Z6</strain>
    </source>
</reference>
<gene>
    <name evidence="1" type="ORF">U472_13210</name>
</gene>
<name>A0A1C0A594_9FIRM</name>
<evidence type="ECO:0008006" key="3">
    <source>
        <dbReference type="Google" id="ProtNLM"/>
    </source>
</evidence>
<accession>A0A1C0A594</accession>
<organism evidence="1 2">
    <name type="scientific">Orenia metallireducens</name>
    <dbReference type="NCBI Taxonomy" id="1413210"/>
    <lineage>
        <taxon>Bacteria</taxon>
        <taxon>Bacillati</taxon>
        <taxon>Bacillota</taxon>
        <taxon>Clostridia</taxon>
        <taxon>Halanaerobiales</taxon>
        <taxon>Halobacteroidaceae</taxon>
        <taxon>Orenia</taxon>
    </lineage>
</organism>
<proteinExistence type="predicted"/>
<evidence type="ECO:0000313" key="2">
    <source>
        <dbReference type="Proteomes" id="UP000093514"/>
    </source>
</evidence>